<proteinExistence type="predicted"/>
<evidence type="ECO:0000313" key="2">
    <source>
        <dbReference type="Proteomes" id="UP001221757"/>
    </source>
</evidence>
<gene>
    <name evidence="1" type="ORF">B0H17DRAFT_1209700</name>
</gene>
<comment type="caution">
    <text evidence="1">The sequence shown here is derived from an EMBL/GenBank/DDBJ whole genome shotgun (WGS) entry which is preliminary data.</text>
</comment>
<accession>A0AAD7G892</accession>
<organism evidence="1 2">
    <name type="scientific">Mycena rosella</name>
    <name type="common">Pink bonnet</name>
    <name type="synonym">Agaricus rosellus</name>
    <dbReference type="NCBI Taxonomy" id="1033263"/>
    <lineage>
        <taxon>Eukaryota</taxon>
        <taxon>Fungi</taxon>
        <taxon>Dikarya</taxon>
        <taxon>Basidiomycota</taxon>
        <taxon>Agaricomycotina</taxon>
        <taxon>Agaricomycetes</taxon>
        <taxon>Agaricomycetidae</taxon>
        <taxon>Agaricales</taxon>
        <taxon>Marasmiineae</taxon>
        <taxon>Mycenaceae</taxon>
        <taxon>Mycena</taxon>
    </lineage>
</organism>
<reference evidence="1" key="1">
    <citation type="submission" date="2023-03" db="EMBL/GenBank/DDBJ databases">
        <title>Massive genome expansion in bonnet fungi (Mycena s.s.) driven by repeated elements and novel gene families across ecological guilds.</title>
        <authorList>
            <consortium name="Lawrence Berkeley National Laboratory"/>
            <person name="Harder C.B."/>
            <person name="Miyauchi S."/>
            <person name="Viragh M."/>
            <person name="Kuo A."/>
            <person name="Thoen E."/>
            <person name="Andreopoulos B."/>
            <person name="Lu D."/>
            <person name="Skrede I."/>
            <person name="Drula E."/>
            <person name="Henrissat B."/>
            <person name="Morin E."/>
            <person name="Kohler A."/>
            <person name="Barry K."/>
            <person name="LaButti K."/>
            <person name="Morin E."/>
            <person name="Salamov A."/>
            <person name="Lipzen A."/>
            <person name="Mereny Z."/>
            <person name="Hegedus B."/>
            <person name="Baldrian P."/>
            <person name="Stursova M."/>
            <person name="Weitz H."/>
            <person name="Taylor A."/>
            <person name="Grigoriev I.V."/>
            <person name="Nagy L.G."/>
            <person name="Martin F."/>
            <person name="Kauserud H."/>
        </authorList>
    </citation>
    <scope>NUCLEOTIDE SEQUENCE</scope>
    <source>
        <strain evidence="1">CBHHK067</strain>
    </source>
</reference>
<evidence type="ECO:0000313" key="1">
    <source>
        <dbReference type="EMBL" id="KAJ7669146.1"/>
    </source>
</evidence>
<protein>
    <submittedName>
        <fullName evidence="1">Uncharacterized protein</fullName>
    </submittedName>
</protein>
<dbReference type="Proteomes" id="UP001221757">
    <property type="component" value="Unassembled WGS sequence"/>
</dbReference>
<sequence length="77" mass="8664">MELPQEEAEDVRALLLLLVGTLERMVSALMKLEIIRMLERTRTISHNSALPIDFPEYDAAGNLLDLEGGFYFPPMAS</sequence>
<name>A0AAD7G892_MYCRO</name>
<keyword evidence="2" id="KW-1185">Reference proteome</keyword>
<dbReference type="AlphaFoldDB" id="A0AAD7G892"/>
<dbReference type="EMBL" id="JARKIE010000188">
    <property type="protein sequence ID" value="KAJ7669146.1"/>
    <property type="molecule type" value="Genomic_DNA"/>
</dbReference>